<dbReference type="GO" id="GO:0005085">
    <property type="term" value="F:guanyl-nucleotide exchange factor activity"/>
    <property type="evidence" value="ECO:0007669"/>
    <property type="project" value="InterPro"/>
</dbReference>
<accession>A0AAN8EI91</accession>
<reference evidence="1 2" key="1">
    <citation type="submission" date="2022-12" db="EMBL/GenBank/DDBJ databases">
        <title>Genomic features and morphological characterization of a novel Knufia sp. strain isolated from spacecraft assembly facility.</title>
        <authorList>
            <person name="Teixeira M."/>
            <person name="Chander A.M."/>
            <person name="Stajich J.E."/>
            <person name="Venkateswaran K."/>
        </authorList>
    </citation>
    <scope>NUCLEOTIDE SEQUENCE [LARGE SCALE GENOMIC DNA]</scope>
    <source>
        <strain evidence="1 2">FJI-L2-BK-P2</strain>
    </source>
</reference>
<gene>
    <name evidence="1" type="ORF">OHC33_007005</name>
</gene>
<dbReference type="InterPro" id="IPR011989">
    <property type="entry name" value="ARM-like"/>
</dbReference>
<dbReference type="InterPro" id="IPR016024">
    <property type="entry name" value="ARM-type_fold"/>
</dbReference>
<dbReference type="InterPro" id="IPR040144">
    <property type="entry name" value="RAP1GDS1"/>
</dbReference>
<protein>
    <recommendedName>
        <fullName evidence="3">ARM repeat-containing protein</fullName>
    </recommendedName>
</protein>
<proteinExistence type="predicted"/>
<comment type="caution">
    <text evidence="1">The sequence shown here is derived from an EMBL/GenBank/DDBJ whole genome shotgun (WGS) entry which is preliminary data.</text>
</comment>
<dbReference type="PANTHER" id="PTHR10957">
    <property type="entry name" value="RAP1 GTPASE-GDP DISSOCIATION STIMULATOR 1"/>
    <property type="match status" value="1"/>
</dbReference>
<evidence type="ECO:0008006" key="3">
    <source>
        <dbReference type="Google" id="ProtNLM"/>
    </source>
</evidence>
<dbReference type="Gene3D" id="1.25.10.10">
    <property type="entry name" value="Leucine-rich Repeat Variant"/>
    <property type="match status" value="1"/>
</dbReference>
<organism evidence="1 2">
    <name type="scientific">Knufia fluminis</name>
    <dbReference type="NCBI Taxonomy" id="191047"/>
    <lineage>
        <taxon>Eukaryota</taxon>
        <taxon>Fungi</taxon>
        <taxon>Dikarya</taxon>
        <taxon>Ascomycota</taxon>
        <taxon>Pezizomycotina</taxon>
        <taxon>Eurotiomycetes</taxon>
        <taxon>Chaetothyriomycetidae</taxon>
        <taxon>Chaetothyriales</taxon>
        <taxon>Trichomeriaceae</taxon>
        <taxon>Knufia</taxon>
    </lineage>
</organism>
<sequence length="634" mass="68856">MTSDQYWPLVTEVLQTGPADGRDILQHAKTVNLWEALYLASRSSPYAPTWREAFGRQRDSQHGVRSILELVVAVLIDQTDLLKSQQPPEQERMQSTLLLARLLANCCADNDHNRRTVIHAGGLSPLIKLLEAGCDPNVLVPTVYNVCADLEDPTEEIMSDADTSEHRITVAEERLARKDVSSNGIYSGILAFLSPAVVLRCNDDIKEYLADLVEMSATPATVVQEGLADTRGDDIGHAFTRLLASDGGQLLADHCAKCRCNIARSLLAISTSDAPKAILASTGDIFAVALMAEHSTADLEYFGEDEEEEQDNREALETIKTASLKLVYEVCQLPQFASPPKYGTARHSLDIICHATAWSPYALSIANIILYGFVDSDVRAHLLVSENLLPPLIEILAYETDKTVIHPALALATKLAITWPLRADLHRANAMRAARHLLTATNLGYEIPLNTVTFLEIMIKGHSMHISAMMDKTGGQSMMDDVFALFAKGQDAICLEIGRLVIEICATLAQQGDQELAATNAGLDEFASSCKPDALAGVLVYMASKAQSEVPAVAQRVWFVLGLLSTTPSGRTVVHLVLQDANVQLEVRKIGIEDGSWVAGNIKFMMHNLGSSLPQITNGSAGALHTAMDQISLG</sequence>
<evidence type="ECO:0000313" key="2">
    <source>
        <dbReference type="Proteomes" id="UP001316803"/>
    </source>
</evidence>
<name>A0AAN8EI91_9EURO</name>
<dbReference type="SUPFAM" id="SSF48371">
    <property type="entry name" value="ARM repeat"/>
    <property type="match status" value="1"/>
</dbReference>
<dbReference type="AlphaFoldDB" id="A0AAN8EI91"/>
<dbReference type="EMBL" id="JAKLMC020000017">
    <property type="protein sequence ID" value="KAK5952118.1"/>
    <property type="molecule type" value="Genomic_DNA"/>
</dbReference>
<dbReference type="Proteomes" id="UP001316803">
    <property type="component" value="Unassembled WGS sequence"/>
</dbReference>
<keyword evidence="2" id="KW-1185">Reference proteome</keyword>
<evidence type="ECO:0000313" key="1">
    <source>
        <dbReference type="EMBL" id="KAK5952118.1"/>
    </source>
</evidence>